<feature type="transmembrane region" description="Helical" evidence="1">
    <location>
        <begin position="19"/>
        <end position="40"/>
    </location>
</feature>
<reference evidence="3 4" key="1">
    <citation type="submission" date="2018-05" db="EMBL/GenBank/DDBJ databases">
        <title>Genomic Encyclopedia of Type Strains, Phase IV (KMG-IV): sequencing the most valuable type-strain genomes for metagenomic binning, comparative biology and taxonomic classification.</title>
        <authorList>
            <person name="Goeker M."/>
        </authorList>
    </citation>
    <scope>NUCLEOTIDE SEQUENCE [LARGE SCALE GENOMIC DNA]</scope>
    <source>
        <strain evidence="3 4">DSM 19792</strain>
    </source>
</reference>
<dbReference type="AlphaFoldDB" id="A0A318JQZ6"/>
<dbReference type="GO" id="GO:0080120">
    <property type="term" value="P:CAAX-box protein maturation"/>
    <property type="evidence" value="ECO:0007669"/>
    <property type="project" value="UniProtKB-ARBA"/>
</dbReference>
<evidence type="ECO:0000313" key="4">
    <source>
        <dbReference type="Proteomes" id="UP000247792"/>
    </source>
</evidence>
<dbReference type="GO" id="GO:0004175">
    <property type="term" value="F:endopeptidase activity"/>
    <property type="evidence" value="ECO:0007669"/>
    <property type="project" value="UniProtKB-ARBA"/>
</dbReference>
<gene>
    <name evidence="3" type="ORF">DFR42_105354</name>
</gene>
<dbReference type="Proteomes" id="UP000247792">
    <property type="component" value="Unassembled WGS sequence"/>
</dbReference>
<feature type="transmembrane region" description="Helical" evidence="1">
    <location>
        <begin position="132"/>
        <end position="151"/>
    </location>
</feature>
<feature type="transmembrane region" description="Helical" evidence="1">
    <location>
        <begin position="184"/>
        <end position="204"/>
    </location>
</feature>
<dbReference type="Pfam" id="PF02517">
    <property type="entry name" value="Rce1-like"/>
    <property type="match status" value="1"/>
</dbReference>
<keyword evidence="1" id="KW-1133">Transmembrane helix</keyword>
<feature type="transmembrane region" description="Helical" evidence="1">
    <location>
        <begin position="216"/>
        <end position="233"/>
    </location>
</feature>
<feature type="transmembrane region" description="Helical" evidence="1">
    <location>
        <begin position="253"/>
        <end position="278"/>
    </location>
</feature>
<dbReference type="InterPro" id="IPR003675">
    <property type="entry name" value="Rce1/LyrA-like_dom"/>
</dbReference>
<keyword evidence="1" id="KW-0812">Transmembrane</keyword>
<comment type="caution">
    <text evidence="3">The sequence shown here is derived from an EMBL/GenBank/DDBJ whole genome shotgun (WGS) entry which is preliminary data.</text>
</comment>
<proteinExistence type="predicted"/>
<name>A0A318JQZ6_9BURK</name>
<feature type="transmembrane region" description="Helical" evidence="1">
    <location>
        <begin position="55"/>
        <end position="73"/>
    </location>
</feature>
<feature type="domain" description="CAAX prenyl protease 2/Lysostaphin resistance protein A-like" evidence="2">
    <location>
        <begin position="129"/>
        <end position="220"/>
    </location>
</feature>
<keyword evidence="1" id="KW-0472">Membrane</keyword>
<feature type="transmembrane region" description="Helical" evidence="1">
    <location>
        <begin position="94"/>
        <end position="120"/>
    </location>
</feature>
<keyword evidence="4" id="KW-1185">Reference proteome</keyword>
<sequence length="297" mass="32860">MTSAEFELSAYKPVWHQKLLQYTIIRFLLAVVIVGAVQFVSRKLMSQFLPGSDWMVFRNMAAMTLGLLSYAFYVRLIEKRRVTELAVFSAWKEWLIGLVLGAMLFVLVLGSLSLLGVFHIDGYNDPRVMLKYLPVFIVVAVMEELFFRAMIFRMMEESLGSVVALAISALAFGFAHASNPGATWFSSVAIALEAGIAFGAAYMLTRRLALCIAMHFSWNFTQGAVFSVAVSGQESKGWLQTHMTGSEWLSGGAFGAEASVLALLLATLMGIVFLHLAWKRGQFKPGFWKKSPPSAQA</sequence>
<accession>A0A318JQZ6</accession>
<feature type="transmembrane region" description="Helical" evidence="1">
    <location>
        <begin position="158"/>
        <end position="178"/>
    </location>
</feature>
<dbReference type="OrthoDB" id="193898at2"/>
<organism evidence="3 4">
    <name type="scientific">Undibacterium pigrum</name>
    <dbReference type="NCBI Taxonomy" id="401470"/>
    <lineage>
        <taxon>Bacteria</taxon>
        <taxon>Pseudomonadati</taxon>
        <taxon>Pseudomonadota</taxon>
        <taxon>Betaproteobacteria</taxon>
        <taxon>Burkholderiales</taxon>
        <taxon>Oxalobacteraceae</taxon>
        <taxon>Undibacterium</taxon>
    </lineage>
</organism>
<dbReference type="EMBL" id="QJKB01000005">
    <property type="protein sequence ID" value="PXX42691.1"/>
    <property type="molecule type" value="Genomic_DNA"/>
</dbReference>
<dbReference type="PANTHER" id="PTHR39430:SF1">
    <property type="entry name" value="PROTEASE"/>
    <property type="match status" value="1"/>
</dbReference>
<dbReference type="RefSeq" id="WP_146218877.1">
    <property type="nucleotide sequence ID" value="NZ_QJKB01000005.1"/>
</dbReference>
<evidence type="ECO:0000313" key="3">
    <source>
        <dbReference type="EMBL" id="PXX42691.1"/>
    </source>
</evidence>
<evidence type="ECO:0000259" key="2">
    <source>
        <dbReference type="Pfam" id="PF02517"/>
    </source>
</evidence>
<dbReference type="PANTHER" id="PTHR39430">
    <property type="entry name" value="MEMBRANE-ASSOCIATED PROTEASE-RELATED"/>
    <property type="match status" value="1"/>
</dbReference>
<evidence type="ECO:0000256" key="1">
    <source>
        <dbReference type="SAM" id="Phobius"/>
    </source>
</evidence>
<protein>
    <recommendedName>
        <fullName evidence="2">CAAX prenyl protease 2/Lysostaphin resistance protein A-like domain-containing protein</fullName>
    </recommendedName>
</protein>